<keyword evidence="2 6" id="KW-0853">WD repeat</keyword>
<keyword evidence="3" id="KW-0677">Repeat</keyword>
<dbReference type="InterPro" id="IPR036322">
    <property type="entry name" value="WD40_repeat_dom_sf"/>
</dbReference>
<name>A0A1Y2B278_9FUNG</name>
<keyword evidence="5" id="KW-0804">Transcription</keyword>
<dbReference type="PROSITE" id="PS50294">
    <property type="entry name" value="WD_REPEATS_REGION"/>
    <property type="match status" value="4"/>
</dbReference>
<dbReference type="Gene3D" id="2.130.10.10">
    <property type="entry name" value="YVTN repeat-like/Quinoprotein amine dehydrogenase"/>
    <property type="match status" value="1"/>
</dbReference>
<feature type="repeat" description="WD" evidence="6">
    <location>
        <begin position="524"/>
        <end position="560"/>
    </location>
</feature>
<evidence type="ECO:0000256" key="1">
    <source>
        <dbReference type="ARBA" id="ARBA00022491"/>
    </source>
</evidence>
<dbReference type="InterPro" id="IPR015943">
    <property type="entry name" value="WD40/YVTN_repeat-like_dom_sf"/>
</dbReference>
<dbReference type="InterPro" id="IPR019775">
    <property type="entry name" value="WD40_repeat_CS"/>
</dbReference>
<dbReference type="Gene3D" id="1.20.5.340">
    <property type="match status" value="1"/>
</dbReference>
<accession>A0A1Y2B278</accession>
<dbReference type="Pfam" id="PF08581">
    <property type="entry name" value="Tup_N"/>
    <property type="match status" value="1"/>
</dbReference>
<keyword evidence="11" id="KW-1185">Reference proteome</keyword>
<dbReference type="SUPFAM" id="SSF50978">
    <property type="entry name" value="WD40 repeat-like"/>
    <property type="match status" value="1"/>
</dbReference>
<comment type="caution">
    <text evidence="10">The sequence shown here is derived from an EMBL/GenBank/DDBJ whole genome shotgun (WGS) entry which is preliminary data.</text>
</comment>
<feature type="repeat" description="WD" evidence="6">
    <location>
        <begin position="359"/>
        <end position="401"/>
    </location>
</feature>
<keyword evidence="1" id="KW-0678">Repressor</keyword>
<proteinExistence type="predicted"/>
<reference evidence="10 11" key="1">
    <citation type="submission" date="2016-08" db="EMBL/GenBank/DDBJ databases">
        <title>A Parts List for Fungal Cellulosomes Revealed by Comparative Genomics.</title>
        <authorList>
            <consortium name="DOE Joint Genome Institute"/>
            <person name="Haitjema C.H."/>
            <person name="Gilmore S.P."/>
            <person name="Henske J.K."/>
            <person name="Solomon K.V."/>
            <person name="De Groot R."/>
            <person name="Kuo A."/>
            <person name="Mondo S.J."/>
            <person name="Salamov A.A."/>
            <person name="Labutti K."/>
            <person name="Zhao Z."/>
            <person name="Chiniquy J."/>
            <person name="Barry K."/>
            <person name="Brewer H.M."/>
            <person name="Purvine S.O."/>
            <person name="Wright A.T."/>
            <person name="Boxma B."/>
            <person name="Van Alen T."/>
            <person name="Hackstein J.H."/>
            <person name="Baker S.E."/>
            <person name="Grigoriev I.V."/>
            <person name="O'Malley M.A."/>
        </authorList>
    </citation>
    <scope>NUCLEOTIDE SEQUENCE [LARGE SCALE GENOMIC DNA]</scope>
    <source>
        <strain evidence="10 11">G1</strain>
    </source>
</reference>
<evidence type="ECO:0000256" key="2">
    <source>
        <dbReference type="ARBA" id="ARBA00022574"/>
    </source>
</evidence>
<dbReference type="PROSITE" id="PS50082">
    <property type="entry name" value="WD_REPEATS_2"/>
    <property type="match status" value="5"/>
</dbReference>
<dbReference type="InterPro" id="IPR013890">
    <property type="entry name" value="Tscrpt_rep_Tup1_N"/>
</dbReference>
<dbReference type="OrthoDB" id="17410at2759"/>
<dbReference type="STRING" id="1754190.A0A1Y2B278"/>
<gene>
    <name evidence="10" type="ORF">LY90DRAFT_705620</name>
</gene>
<protein>
    <submittedName>
        <fullName evidence="10">WD40 repeat-like protein</fullName>
    </submittedName>
</protein>
<feature type="repeat" description="WD" evidence="6">
    <location>
        <begin position="303"/>
        <end position="344"/>
    </location>
</feature>
<evidence type="ECO:0000256" key="5">
    <source>
        <dbReference type="ARBA" id="ARBA00023163"/>
    </source>
</evidence>
<organism evidence="10 11">
    <name type="scientific">Neocallimastix californiae</name>
    <dbReference type="NCBI Taxonomy" id="1754190"/>
    <lineage>
        <taxon>Eukaryota</taxon>
        <taxon>Fungi</taxon>
        <taxon>Fungi incertae sedis</taxon>
        <taxon>Chytridiomycota</taxon>
        <taxon>Chytridiomycota incertae sedis</taxon>
        <taxon>Neocallimastigomycetes</taxon>
        <taxon>Neocallimastigales</taxon>
        <taxon>Neocallimastigaceae</taxon>
        <taxon>Neocallimastix</taxon>
    </lineage>
</organism>
<dbReference type="PROSITE" id="PS00678">
    <property type="entry name" value="WD_REPEATS_1"/>
    <property type="match status" value="3"/>
</dbReference>
<evidence type="ECO:0000256" key="7">
    <source>
        <dbReference type="SAM" id="Coils"/>
    </source>
</evidence>
<feature type="coiled-coil region" evidence="7">
    <location>
        <begin position="27"/>
        <end position="100"/>
    </location>
</feature>
<dbReference type="InterPro" id="IPR020472">
    <property type="entry name" value="WD40_PAC1"/>
</dbReference>
<dbReference type="PANTHER" id="PTHR44129">
    <property type="entry name" value="WD REPEAT-CONTAINING PROTEIN POP1"/>
    <property type="match status" value="1"/>
</dbReference>
<feature type="region of interest" description="Disordered" evidence="8">
    <location>
        <begin position="116"/>
        <end position="143"/>
    </location>
</feature>
<dbReference type="PRINTS" id="PR00320">
    <property type="entry name" value="GPROTEINBRPT"/>
</dbReference>
<feature type="repeat" description="WD" evidence="6">
    <location>
        <begin position="268"/>
        <end position="302"/>
    </location>
</feature>
<sequence length="560" mass="64013">MYNRHMLPNNGNGNMKSNQNPTFYEMMDFAKMEFDKILQERNQYQSQFKDCEAKMNEQENEIMKMRELLIQFENKHLEMERQYKQEIKKLKMELENAGMSNMNPDIRMRNRFNENVPPPPNLNNNRDAYMNGNIQNESPRQKQIKTEENYYRPPPPPQLLRTNNNQVIQEQVITGICDLDPDKIPSEYKRDGPDWLVVYNPKAPRLLNVDLVHNLEHDSVVCCVKFSSDGKFLATGCNRVSQIFDVANGQKVCELVEKSTPKDGDLYIRSVCFSPCGRYLATGAEDRIVRVWDIKKKQILYNWAGHDQDIYSLDWSKDGKTIVSGSGDRTVKVWSMDTRNCILTMMNENDPTVPNTKDTQMKDSGVTSVAISPIDGLCVAAGSLDKIVRLWDTRTGQLLERFDGHTDSVYSVAFSNDGKSIVSGSLDKTLKIWDISPETLQYLSEEIKDKSIFEPIVTRKCRHTFAGHRDFVLSVGFSPFHQFSNNRGDGQEWVVSGSKDRTVTFWSTNQGYNGDPSSVTQFMLQGHNNSVISIALSPMGGMFATGSGDRKARIWRYTQA</sequence>
<evidence type="ECO:0000259" key="9">
    <source>
        <dbReference type="Pfam" id="PF08581"/>
    </source>
</evidence>
<evidence type="ECO:0000256" key="3">
    <source>
        <dbReference type="ARBA" id="ARBA00022737"/>
    </source>
</evidence>
<dbReference type="InterPro" id="IPR001680">
    <property type="entry name" value="WD40_rpt"/>
</dbReference>
<dbReference type="Proteomes" id="UP000193920">
    <property type="component" value="Unassembled WGS sequence"/>
</dbReference>
<dbReference type="EMBL" id="MCOG01000183">
    <property type="protein sequence ID" value="ORY28844.1"/>
    <property type="molecule type" value="Genomic_DNA"/>
</dbReference>
<evidence type="ECO:0000256" key="8">
    <source>
        <dbReference type="SAM" id="MobiDB-lite"/>
    </source>
</evidence>
<evidence type="ECO:0000256" key="4">
    <source>
        <dbReference type="ARBA" id="ARBA00023015"/>
    </source>
</evidence>
<evidence type="ECO:0000313" key="11">
    <source>
        <dbReference type="Proteomes" id="UP000193920"/>
    </source>
</evidence>
<keyword evidence="4" id="KW-0805">Transcription regulation</keyword>
<dbReference type="InterPro" id="IPR050349">
    <property type="entry name" value="WD_LIS1/nudF_dynein_reg"/>
</dbReference>
<dbReference type="AlphaFoldDB" id="A0A1Y2B278"/>
<evidence type="ECO:0000256" key="6">
    <source>
        <dbReference type="PROSITE-ProRule" id="PRU00221"/>
    </source>
</evidence>
<feature type="domain" description="Transcriptional repressor Tup1 N-terminal" evidence="9">
    <location>
        <begin position="25"/>
        <end position="97"/>
    </location>
</feature>
<dbReference type="SMART" id="SM00320">
    <property type="entry name" value="WD40"/>
    <property type="match status" value="7"/>
</dbReference>
<keyword evidence="7" id="KW-0175">Coiled coil</keyword>
<feature type="repeat" description="WD" evidence="6">
    <location>
        <begin position="402"/>
        <end position="436"/>
    </location>
</feature>
<evidence type="ECO:0000313" key="10">
    <source>
        <dbReference type="EMBL" id="ORY28844.1"/>
    </source>
</evidence>
<dbReference type="CDD" id="cd00200">
    <property type="entry name" value="WD40"/>
    <property type="match status" value="1"/>
</dbReference>
<dbReference type="Pfam" id="PF00400">
    <property type="entry name" value="WD40"/>
    <property type="match status" value="7"/>
</dbReference>